<dbReference type="HAMAP" id="MF_00462">
    <property type="entry name" value="RsxD_RnfD"/>
    <property type="match status" value="1"/>
</dbReference>
<dbReference type="EMBL" id="JPQT01000097">
    <property type="protein sequence ID" value="KFE52522.1"/>
    <property type="molecule type" value="Genomic_DNA"/>
</dbReference>
<feature type="transmembrane region" description="Helical" evidence="10">
    <location>
        <begin position="69"/>
        <end position="89"/>
    </location>
</feature>
<evidence type="ECO:0000256" key="9">
    <source>
        <dbReference type="ARBA" id="ARBA00023136"/>
    </source>
</evidence>
<feature type="transmembrane region" description="Helical" evidence="10">
    <location>
        <begin position="45"/>
        <end position="64"/>
    </location>
</feature>
<protein>
    <recommendedName>
        <fullName evidence="10">Ion-translocating oxidoreductase complex subunit D</fullName>
        <ecNumber evidence="10">7.-.-.-</ecNumber>
    </recommendedName>
    <alternativeName>
        <fullName evidence="10">Rnf electron transport complex subunit D</fullName>
    </alternativeName>
</protein>
<dbReference type="PANTHER" id="PTHR30578">
    <property type="entry name" value="ELECTRON TRANSPORT COMPLEX PROTEIN RNFD"/>
    <property type="match status" value="1"/>
</dbReference>
<gene>
    <name evidence="10" type="primary">rnfD</name>
    <name evidence="11" type="ORF">IV02_08830</name>
</gene>
<organism evidence="11 12">
    <name type="scientific">Pseudomonas syringae</name>
    <dbReference type="NCBI Taxonomy" id="317"/>
    <lineage>
        <taxon>Bacteria</taxon>
        <taxon>Pseudomonadati</taxon>
        <taxon>Pseudomonadota</taxon>
        <taxon>Gammaproteobacteria</taxon>
        <taxon>Pseudomonadales</taxon>
        <taxon>Pseudomonadaceae</taxon>
        <taxon>Pseudomonas</taxon>
    </lineage>
</organism>
<dbReference type="GO" id="GO:0022900">
    <property type="term" value="P:electron transport chain"/>
    <property type="evidence" value="ECO:0007669"/>
    <property type="project" value="UniProtKB-UniRule"/>
</dbReference>
<comment type="similarity">
    <text evidence="10">Belongs to the NqrB/RnfD family.</text>
</comment>
<dbReference type="AlphaFoldDB" id="A0A085VAQ9"/>
<feature type="transmembrane region" description="Helical" evidence="10">
    <location>
        <begin position="286"/>
        <end position="305"/>
    </location>
</feature>
<keyword evidence="9 10" id="KW-0472">Membrane</keyword>
<dbReference type="NCBIfam" id="TIGR01946">
    <property type="entry name" value="rnfD"/>
    <property type="match status" value="1"/>
</dbReference>
<keyword evidence="7 10" id="KW-0249">Electron transport</keyword>
<proteinExistence type="inferred from homology"/>
<keyword evidence="10" id="KW-0997">Cell inner membrane</keyword>
<feature type="transmembrane region" description="Helical" evidence="10">
    <location>
        <begin position="21"/>
        <end position="39"/>
    </location>
</feature>
<dbReference type="RefSeq" id="WP_154232501.1">
    <property type="nucleotide sequence ID" value="NZ_JPQT01000097.1"/>
</dbReference>
<evidence type="ECO:0000256" key="6">
    <source>
        <dbReference type="ARBA" id="ARBA00022967"/>
    </source>
</evidence>
<keyword evidence="1 10" id="KW-0813">Transport</keyword>
<evidence type="ECO:0000313" key="12">
    <source>
        <dbReference type="Proteomes" id="UP000028643"/>
    </source>
</evidence>
<evidence type="ECO:0000256" key="2">
    <source>
        <dbReference type="ARBA" id="ARBA00022553"/>
    </source>
</evidence>
<comment type="subunit">
    <text evidence="10">The complex is composed of six subunits: RnfA, RnfB, RnfC, RnfD, RnfE and RnfG.</text>
</comment>
<keyword evidence="6 10" id="KW-1278">Translocase</keyword>
<comment type="function">
    <text evidence="10">Part of a membrane-bound complex that couples electron transfer with translocation of ions across the membrane.</text>
</comment>
<feature type="transmembrane region" description="Helical" evidence="10">
    <location>
        <begin position="225"/>
        <end position="246"/>
    </location>
</feature>
<evidence type="ECO:0000313" key="11">
    <source>
        <dbReference type="EMBL" id="KFE52522.1"/>
    </source>
</evidence>
<dbReference type="Proteomes" id="UP000028643">
    <property type="component" value="Unassembled WGS sequence"/>
</dbReference>
<keyword evidence="8 10" id="KW-1133">Transmembrane helix</keyword>
<evidence type="ECO:0000256" key="4">
    <source>
        <dbReference type="ARBA" id="ARBA00022643"/>
    </source>
</evidence>
<keyword evidence="4 10" id="KW-0288">FMN</keyword>
<accession>A0A085VAQ9</accession>
<keyword evidence="10" id="KW-1003">Cell membrane</keyword>
<keyword evidence="5 10" id="KW-0812">Transmembrane</keyword>
<dbReference type="InterPro" id="IPR011303">
    <property type="entry name" value="RnfD_bac"/>
</dbReference>
<dbReference type="PATRIC" id="fig|317.174.peg.1805"/>
<evidence type="ECO:0000256" key="8">
    <source>
        <dbReference type="ARBA" id="ARBA00022989"/>
    </source>
</evidence>
<feature type="transmembrane region" description="Helical" evidence="10">
    <location>
        <begin position="258"/>
        <end position="274"/>
    </location>
</feature>
<dbReference type="Pfam" id="PF03116">
    <property type="entry name" value="NQR2_RnfD_RnfE"/>
    <property type="match status" value="1"/>
</dbReference>
<comment type="subcellular location">
    <subcellularLocation>
        <location evidence="10">Cell inner membrane</location>
        <topology evidence="10">Multi-pass membrane protein</topology>
    </subcellularLocation>
</comment>
<comment type="caution">
    <text evidence="11">The sequence shown here is derived from an EMBL/GenBank/DDBJ whole genome shotgun (WGS) entry which is preliminary data.</text>
</comment>
<evidence type="ECO:0000256" key="7">
    <source>
        <dbReference type="ARBA" id="ARBA00022982"/>
    </source>
</evidence>
<evidence type="ECO:0000256" key="5">
    <source>
        <dbReference type="ARBA" id="ARBA00022692"/>
    </source>
</evidence>
<evidence type="ECO:0000256" key="1">
    <source>
        <dbReference type="ARBA" id="ARBA00022448"/>
    </source>
</evidence>
<evidence type="ECO:0000256" key="3">
    <source>
        <dbReference type="ARBA" id="ARBA00022630"/>
    </source>
</evidence>
<dbReference type="PANTHER" id="PTHR30578:SF0">
    <property type="entry name" value="ION-TRANSLOCATING OXIDOREDUCTASE COMPLEX SUBUNIT D"/>
    <property type="match status" value="1"/>
</dbReference>
<dbReference type="GO" id="GO:0005886">
    <property type="term" value="C:plasma membrane"/>
    <property type="evidence" value="ECO:0007669"/>
    <property type="project" value="UniProtKB-SubCell"/>
</dbReference>
<name>A0A085VAQ9_PSESX</name>
<evidence type="ECO:0000256" key="10">
    <source>
        <dbReference type="HAMAP-Rule" id="MF_00462"/>
    </source>
</evidence>
<keyword evidence="3 10" id="KW-0285">Flavoprotein</keyword>
<comment type="caution">
    <text evidence="10">Lacks conserved residue(s) required for the propagation of feature annotation.</text>
</comment>
<dbReference type="EC" id="7.-.-.-" evidence="10"/>
<sequence length="339" mass="36108">MQTPDNAIHLEQVNERLQKTMLWVLIATLPGALTLFWIFGWGVLITWLIAAGAALLVEAAVLALRGQALLPTLSDYSALVSATLLALALPPYSPWWVTALASGFALLFGKHLYGGIGTNPFNPAMLGYAFVLVSFPQQMNHWPATHGLSLMGGLQHIFGLDLSGLSNPDAWSQATALDVLRINKSLTVDELFARSPAFGSLGGRGVEWVNLAFLAGGALLLQRRLISWHAPVGMLGSLFVISLLCWNGSGSDSNGSPLFHWLTGATMLGAFFIVTEPVSGPDNPRARLLFGVGVGLIVYVIRTWGAYPDGVAFAVLLMNLAVPALERLTALPATPGAQS</sequence>
<dbReference type="GO" id="GO:0055085">
    <property type="term" value="P:transmembrane transport"/>
    <property type="evidence" value="ECO:0007669"/>
    <property type="project" value="InterPro"/>
</dbReference>
<dbReference type="InterPro" id="IPR004338">
    <property type="entry name" value="NqrB/RnfD"/>
</dbReference>
<reference evidence="11 12" key="1">
    <citation type="submission" date="2014-07" db="EMBL/GenBank/DDBJ databases">
        <title>Draft Genome Sequences of Environmental Pseudomonas syringae strains.</title>
        <authorList>
            <person name="Baltrus D.A."/>
            <person name="Berge O."/>
            <person name="Morris C."/>
        </authorList>
    </citation>
    <scope>NUCLEOTIDE SEQUENCE [LARGE SCALE GENOMIC DNA]</scope>
    <source>
        <strain evidence="11 12">CEB003</strain>
    </source>
</reference>
<feature type="modified residue" description="FMN phosphoryl threonine" evidence="10">
    <location>
        <position position="175"/>
    </location>
</feature>
<keyword evidence="2 10" id="KW-0597">Phosphoprotein</keyword>
<comment type="cofactor">
    <cofactor evidence="10">
        <name>FMN</name>
        <dbReference type="ChEBI" id="CHEBI:58210"/>
    </cofactor>
</comment>